<dbReference type="InParanoid" id="B8C8R7"/>
<dbReference type="EMBL" id="CM000645">
    <property type="protein sequence ID" value="EED90526.1"/>
    <property type="molecule type" value="Genomic_DNA"/>
</dbReference>
<keyword evidence="3" id="KW-1185">Reference proteome</keyword>
<feature type="compositionally biased region" description="Gly residues" evidence="1">
    <location>
        <begin position="249"/>
        <end position="262"/>
    </location>
</feature>
<feature type="region of interest" description="Disordered" evidence="1">
    <location>
        <begin position="178"/>
        <end position="263"/>
    </location>
</feature>
<feature type="compositionally biased region" description="Polar residues" evidence="1">
    <location>
        <begin position="69"/>
        <end position="91"/>
    </location>
</feature>
<sequence length="848" mass="88661">MVKLETPPSAPPGNDTTEAPVTSSDVASTEAPPPSPPPQPVSTPPLSPNTRHQDHSSPSAQLPPSSPSKAYSNTSATTIKQGHFRTSTPSTPIRVDTSEVVGSIGGMGGMSPVKSTPVRPSDYASPHTVGLPPSYGGVAVGHHITSDLTPVISNSNAMYVDGKGSNTKAMPGFVIVSPNNPTVASTTRSRATGNYSPNDDNPSGSSAARGLAPRSQSRGGRGMLPPMRNDPMLSPPKERVSLKDSAGNVSGGSGGAVRGGEGVSPLEGGMVSSAGVSNASSPYSPGLLDESTDGLGVLIGEGLSMPSGLYSDESSLENITEGRRQRRGGGDMFRKGSGSGANQQQRKEEKQILAPIELTPNRKFFSFQGSSQYKQSIAVPSSQEGGEGTDPSPFACNVEPIQASSPSRRPPMSPTRIARGAGDVGNRQYQPSLRGAHGVGEMADTKDLDAIFKASSRHPVTTALGGAASLQQPMIVSPAVGQGRPALSIMDYHNEESTAHLRQTIPMDERQWSIPSIRLANHVNNSGLDSSLHSYQDMSRTFSDDEYTEEGGASFDESCSYLGDEDDASLSSKESYDQVRRWRRISGVLRRGDSAGSCAIAAQPSQTLSAENVAAVNTDTASSGIPAIARSTSFLERNLGRISIENKRSSTFEDSENEVATDQWSPPPSIHGPPPILNVSTPHSIDDAAVDYHGDENAIRTRTSITRHHGSRSRRHPHRGRRKKGRTQSGSAAAFEWLHDLQNQTPFNGGIAIAEAASSKFLTGVGSSSGVAVGAGGGGYNATDASSEDVVTKALGMPHPLCRSSTIEAAQFVHRGEFGVSRHHHDVAGGTNDIMGVNSIALTSSGSS</sequence>
<dbReference type="GeneID" id="7451016"/>
<feature type="compositionally biased region" description="Basic residues" evidence="1">
    <location>
        <begin position="705"/>
        <end position="726"/>
    </location>
</feature>
<evidence type="ECO:0000256" key="1">
    <source>
        <dbReference type="SAM" id="MobiDB-lite"/>
    </source>
</evidence>
<protein>
    <submittedName>
        <fullName evidence="2">Uncharacterized protein</fullName>
    </submittedName>
</protein>
<evidence type="ECO:0000313" key="2">
    <source>
        <dbReference type="EMBL" id="EED90526.1"/>
    </source>
</evidence>
<feature type="region of interest" description="Disordered" evidence="1">
    <location>
        <begin position="1"/>
        <end position="93"/>
    </location>
</feature>
<feature type="region of interest" description="Disordered" evidence="1">
    <location>
        <begin position="306"/>
        <end position="349"/>
    </location>
</feature>
<dbReference type="PaxDb" id="35128-Thaps24090"/>
<evidence type="ECO:0000313" key="3">
    <source>
        <dbReference type="Proteomes" id="UP000001449"/>
    </source>
</evidence>
<organism evidence="2 3">
    <name type="scientific">Thalassiosira pseudonana</name>
    <name type="common">Marine diatom</name>
    <name type="synonym">Cyclotella nana</name>
    <dbReference type="NCBI Taxonomy" id="35128"/>
    <lineage>
        <taxon>Eukaryota</taxon>
        <taxon>Sar</taxon>
        <taxon>Stramenopiles</taxon>
        <taxon>Ochrophyta</taxon>
        <taxon>Bacillariophyta</taxon>
        <taxon>Coscinodiscophyceae</taxon>
        <taxon>Thalassiosirophycidae</taxon>
        <taxon>Thalassiosirales</taxon>
        <taxon>Thalassiosiraceae</taxon>
        <taxon>Thalassiosira</taxon>
    </lineage>
</organism>
<feature type="region of interest" description="Disordered" evidence="1">
    <location>
        <begin position="375"/>
        <end position="439"/>
    </location>
</feature>
<feature type="region of interest" description="Disordered" evidence="1">
    <location>
        <begin position="543"/>
        <end position="575"/>
    </location>
</feature>
<dbReference type="AlphaFoldDB" id="B8C8R7"/>
<dbReference type="RefSeq" id="XP_002292551.1">
    <property type="nucleotide sequence ID" value="XM_002292515.1"/>
</dbReference>
<reference evidence="2 3" key="1">
    <citation type="journal article" date="2004" name="Science">
        <title>The genome of the diatom Thalassiosira pseudonana: ecology, evolution, and metabolism.</title>
        <authorList>
            <person name="Armbrust E.V."/>
            <person name="Berges J.A."/>
            <person name="Bowler C."/>
            <person name="Green B.R."/>
            <person name="Martinez D."/>
            <person name="Putnam N.H."/>
            <person name="Zhou S."/>
            <person name="Allen A.E."/>
            <person name="Apt K.E."/>
            <person name="Bechner M."/>
            <person name="Brzezinski M.A."/>
            <person name="Chaal B.K."/>
            <person name="Chiovitti A."/>
            <person name="Davis A.K."/>
            <person name="Demarest M.S."/>
            <person name="Detter J.C."/>
            <person name="Glavina T."/>
            <person name="Goodstein D."/>
            <person name="Hadi M.Z."/>
            <person name="Hellsten U."/>
            <person name="Hildebrand M."/>
            <person name="Jenkins B.D."/>
            <person name="Jurka J."/>
            <person name="Kapitonov V.V."/>
            <person name="Kroger N."/>
            <person name="Lau W.W."/>
            <person name="Lane T.W."/>
            <person name="Larimer F.W."/>
            <person name="Lippmeier J.C."/>
            <person name="Lucas S."/>
            <person name="Medina M."/>
            <person name="Montsant A."/>
            <person name="Obornik M."/>
            <person name="Parker M.S."/>
            <person name="Palenik B."/>
            <person name="Pazour G.J."/>
            <person name="Richardson P.M."/>
            <person name="Rynearson T.A."/>
            <person name="Saito M.A."/>
            <person name="Schwartz D.C."/>
            <person name="Thamatrakoln K."/>
            <person name="Valentin K."/>
            <person name="Vardi A."/>
            <person name="Wilkerson F.P."/>
            <person name="Rokhsar D.S."/>
        </authorList>
    </citation>
    <scope>NUCLEOTIDE SEQUENCE [LARGE SCALE GENOMIC DNA]</scope>
    <source>
        <strain evidence="2 3">CCMP1335</strain>
    </source>
</reference>
<accession>B8C8R7</accession>
<feature type="region of interest" description="Disordered" evidence="1">
    <location>
        <begin position="106"/>
        <end position="126"/>
    </location>
</feature>
<feature type="region of interest" description="Disordered" evidence="1">
    <location>
        <begin position="703"/>
        <end position="730"/>
    </location>
</feature>
<feature type="compositionally biased region" description="Polar residues" evidence="1">
    <location>
        <begin position="375"/>
        <end position="384"/>
    </location>
</feature>
<feature type="compositionally biased region" description="Pro residues" evidence="1">
    <location>
        <begin position="31"/>
        <end position="47"/>
    </location>
</feature>
<dbReference type="KEGG" id="tps:THAPSDRAFT_24090"/>
<feature type="compositionally biased region" description="Polar residues" evidence="1">
    <location>
        <begin position="178"/>
        <end position="206"/>
    </location>
</feature>
<dbReference type="Proteomes" id="UP000001449">
    <property type="component" value="Chromosome 9"/>
</dbReference>
<proteinExistence type="predicted"/>
<reference evidence="2 3" key="2">
    <citation type="journal article" date="2008" name="Nature">
        <title>The Phaeodactylum genome reveals the evolutionary history of diatom genomes.</title>
        <authorList>
            <person name="Bowler C."/>
            <person name="Allen A.E."/>
            <person name="Badger J.H."/>
            <person name="Grimwood J."/>
            <person name="Jabbari K."/>
            <person name="Kuo A."/>
            <person name="Maheswari U."/>
            <person name="Martens C."/>
            <person name="Maumus F."/>
            <person name="Otillar R.P."/>
            <person name="Rayko E."/>
            <person name="Salamov A."/>
            <person name="Vandepoele K."/>
            <person name="Beszteri B."/>
            <person name="Gruber A."/>
            <person name="Heijde M."/>
            <person name="Katinka M."/>
            <person name="Mock T."/>
            <person name="Valentin K."/>
            <person name="Verret F."/>
            <person name="Berges J.A."/>
            <person name="Brownlee C."/>
            <person name="Cadoret J.P."/>
            <person name="Chiovitti A."/>
            <person name="Choi C.J."/>
            <person name="Coesel S."/>
            <person name="De Martino A."/>
            <person name="Detter J.C."/>
            <person name="Durkin C."/>
            <person name="Falciatore A."/>
            <person name="Fournet J."/>
            <person name="Haruta M."/>
            <person name="Huysman M.J."/>
            <person name="Jenkins B.D."/>
            <person name="Jiroutova K."/>
            <person name="Jorgensen R.E."/>
            <person name="Joubert Y."/>
            <person name="Kaplan A."/>
            <person name="Kroger N."/>
            <person name="Kroth P.G."/>
            <person name="La Roche J."/>
            <person name="Lindquist E."/>
            <person name="Lommer M."/>
            <person name="Martin-Jezequel V."/>
            <person name="Lopez P.J."/>
            <person name="Lucas S."/>
            <person name="Mangogna M."/>
            <person name="McGinnis K."/>
            <person name="Medlin L.K."/>
            <person name="Montsant A."/>
            <person name="Oudot-Le Secq M.P."/>
            <person name="Napoli C."/>
            <person name="Obornik M."/>
            <person name="Parker M.S."/>
            <person name="Petit J.L."/>
            <person name="Porcel B.M."/>
            <person name="Poulsen N."/>
            <person name="Robison M."/>
            <person name="Rychlewski L."/>
            <person name="Rynearson T.A."/>
            <person name="Schmutz J."/>
            <person name="Shapiro H."/>
            <person name="Siaut M."/>
            <person name="Stanley M."/>
            <person name="Sussman M.R."/>
            <person name="Taylor A.R."/>
            <person name="Vardi A."/>
            <person name="von Dassow P."/>
            <person name="Vyverman W."/>
            <person name="Willis A."/>
            <person name="Wyrwicz L.S."/>
            <person name="Rokhsar D.S."/>
            <person name="Weissenbach J."/>
            <person name="Armbrust E.V."/>
            <person name="Green B.R."/>
            <person name="Van de Peer Y."/>
            <person name="Grigoriev I.V."/>
        </authorList>
    </citation>
    <scope>NUCLEOTIDE SEQUENCE [LARGE SCALE GENOMIC DNA]</scope>
    <source>
        <strain evidence="2 3">CCMP1335</strain>
    </source>
</reference>
<gene>
    <name evidence="2" type="ORF">THAPSDRAFT_24090</name>
</gene>
<dbReference type="HOGENOM" id="CLU_336351_0_0_1"/>
<name>B8C8R7_THAPS</name>
<feature type="compositionally biased region" description="Polar residues" evidence="1">
    <location>
        <begin position="14"/>
        <end position="27"/>
    </location>
</feature>
<feature type="compositionally biased region" description="Basic and acidic residues" evidence="1">
    <location>
        <begin position="320"/>
        <end position="334"/>
    </location>
</feature>